<dbReference type="EMBL" id="JAAGLU010000041">
    <property type="protein sequence ID" value="NEC91281.1"/>
    <property type="molecule type" value="Genomic_DNA"/>
</dbReference>
<feature type="chain" id="PRO_5025553632" description="Serine/threonine protein kinase" evidence="2">
    <location>
        <begin position="20"/>
        <end position="180"/>
    </location>
</feature>
<organism evidence="3">
    <name type="scientific">Streptomyces sp. SID12501</name>
    <dbReference type="NCBI Taxonomy" id="2706042"/>
    <lineage>
        <taxon>Bacteria</taxon>
        <taxon>Bacillati</taxon>
        <taxon>Actinomycetota</taxon>
        <taxon>Actinomycetes</taxon>
        <taxon>Kitasatosporales</taxon>
        <taxon>Streptomycetaceae</taxon>
        <taxon>Streptomyces</taxon>
    </lineage>
</organism>
<sequence length="180" mass="17165">MTSVTYARVLARRAGAASAAGVAAVLLLAGCSGDGGSDDGSASGGTASSDSSASPSSPSPSGTGSGDGSSGSTAVDSALVGSWLTTSKGTAVALVVTGAKAALFTTGGIMCSGTAGKEAGMQMVHLTCSDESKDRAVGMVDSVDKTSMKITWTGGLGAETYTKSEGGQLPSGLPTAGLKS</sequence>
<comment type="caution">
    <text evidence="3">The sequence shown here is derived from an EMBL/GenBank/DDBJ whole genome shotgun (WGS) entry which is preliminary data.</text>
</comment>
<accession>A0A6B3C393</accession>
<dbReference type="RefSeq" id="WP_164321871.1">
    <property type="nucleotide sequence ID" value="NZ_JAAGLU010000041.1"/>
</dbReference>
<evidence type="ECO:0000256" key="1">
    <source>
        <dbReference type="SAM" id="MobiDB-lite"/>
    </source>
</evidence>
<protein>
    <recommendedName>
        <fullName evidence="4">Serine/threonine protein kinase</fullName>
    </recommendedName>
</protein>
<proteinExistence type="predicted"/>
<feature type="region of interest" description="Disordered" evidence="1">
    <location>
        <begin position="36"/>
        <end position="72"/>
    </location>
</feature>
<evidence type="ECO:0000256" key="2">
    <source>
        <dbReference type="SAM" id="SignalP"/>
    </source>
</evidence>
<reference evidence="3" key="1">
    <citation type="submission" date="2020-01" db="EMBL/GenBank/DDBJ databases">
        <title>Insect and environment-associated Actinomycetes.</title>
        <authorList>
            <person name="Currrie C."/>
            <person name="Chevrette M."/>
            <person name="Carlson C."/>
            <person name="Stubbendieck R."/>
            <person name="Wendt-Pienkowski E."/>
        </authorList>
    </citation>
    <scope>NUCLEOTIDE SEQUENCE</scope>
    <source>
        <strain evidence="3">SID12501</strain>
    </source>
</reference>
<evidence type="ECO:0008006" key="4">
    <source>
        <dbReference type="Google" id="ProtNLM"/>
    </source>
</evidence>
<feature type="compositionally biased region" description="Low complexity" evidence="1">
    <location>
        <begin position="39"/>
        <end position="62"/>
    </location>
</feature>
<evidence type="ECO:0000313" key="3">
    <source>
        <dbReference type="EMBL" id="NEC91281.1"/>
    </source>
</evidence>
<dbReference type="AlphaFoldDB" id="A0A6B3C393"/>
<feature type="signal peptide" evidence="2">
    <location>
        <begin position="1"/>
        <end position="19"/>
    </location>
</feature>
<keyword evidence="2" id="KW-0732">Signal</keyword>
<name>A0A6B3C393_9ACTN</name>
<gene>
    <name evidence="3" type="ORF">G3I71_37020</name>
</gene>